<gene>
    <name evidence="4" type="ORF">Tsubulata_029653</name>
</gene>
<sequence>MTISIVRFSDQNPRTQTYVVNLFNHSISTTITAKPSVVRWWIMRTLRFCCSRRGRLVVRRPVANFLRRSRRSPALRWHSLPYLPASLRQQQKLIDLRDVAEAELGIDRQVSMEGFAVEVLEYHGVVKDEWVGRGNWAARWLSEEQMKYACVDAAVSFLIGKELKAWNWN</sequence>
<reference evidence="4" key="2">
    <citation type="journal article" date="2023" name="Plants (Basel)">
        <title>Annotation of the Turnera subulata (Passifloraceae) Draft Genome Reveals the S-Locus Evolved after the Divergence of Turneroideae from Passifloroideae in a Stepwise Manner.</title>
        <authorList>
            <person name="Henning P.M."/>
            <person name="Roalson E.H."/>
            <person name="Mir W."/>
            <person name="McCubbin A.G."/>
            <person name="Shore J.S."/>
        </authorList>
    </citation>
    <scope>NUCLEOTIDE SEQUENCE</scope>
    <source>
        <strain evidence="4">F60SS</strain>
    </source>
</reference>
<dbReference type="GO" id="GO:0005737">
    <property type="term" value="C:cytoplasm"/>
    <property type="evidence" value="ECO:0007669"/>
    <property type="project" value="TreeGrafter"/>
</dbReference>
<feature type="domain" description="3'-5' exonuclease" evidence="3">
    <location>
        <begin position="91"/>
        <end position="164"/>
    </location>
</feature>
<comment type="caution">
    <text evidence="4">The sequence shown here is derived from an EMBL/GenBank/DDBJ whole genome shotgun (WGS) entry which is preliminary data.</text>
</comment>
<dbReference type="GO" id="GO:0005634">
    <property type="term" value="C:nucleus"/>
    <property type="evidence" value="ECO:0007669"/>
    <property type="project" value="TreeGrafter"/>
</dbReference>
<dbReference type="GO" id="GO:0008408">
    <property type="term" value="F:3'-5' exonuclease activity"/>
    <property type="evidence" value="ECO:0007669"/>
    <property type="project" value="InterPro"/>
</dbReference>
<evidence type="ECO:0000313" key="4">
    <source>
        <dbReference type="EMBL" id="KAJ4836086.1"/>
    </source>
</evidence>
<dbReference type="Gene3D" id="3.30.420.10">
    <property type="entry name" value="Ribonuclease H-like superfamily/Ribonuclease H"/>
    <property type="match status" value="1"/>
</dbReference>
<dbReference type="Pfam" id="PF01612">
    <property type="entry name" value="DNA_pol_A_exo1"/>
    <property type="match status" value="1"/>
</dbReference>
<dbReference type="GO" id="GO:0006139">
    <property type="term" value="P:nucleobase-containing compound metabolic process"/>
    <property type="evidence" value="ECO:0007669"/>
    <property type="project" value="InterPro"/>
</dbReference>
<dbReference type="Proteomes" id="UP001141552">
    <property type="component" value="Unassembled WGS sequence"/>
</dbReference>
<dbReference type="GO" id="GO:0003676">
    <property type="term" value="F:nucleic acid binding"/>
    <property type="evidence" value="ECO:0007669"/>
    <property type="project" value="InterPro"/>
</dbReference>
<dbReference type="AlphaFoldDB" id="A0A9Q0JB46"/>
<organism evidence="4 5">
    <name type="scientific">Turnera subulata</name>
    <dbReference type="NCBI Taxonomy" id="218843"/>
    <lineage>
        <taxon>Eukaryota</taxon>
        <taxon>Viridiplantae</taxon>
        <taxon>Streptophyta</taxon>
        <taxon>Embryophyta</taxon>
        <taxon>Tracheophyta</taxon>
        <taxon>Spermatophyta</taxon>
        <taxon>Magnoliopsida</taxon>
        <taxon>eudicotyledons</taxon>
        <taxon>Gunneridae</taxon>
        <taxon>Pentapetalae</taxon>
        <taxon>rosids</taxon>
        <taxon>fabids</taxon>
        <taxon>Malpighiales</taxon>
        <taxon>Passifloraceae</taxon>
        <taxon>Turnera</taxon>
    </lineage>
</organism>
<dbReference type="EMBL" id="JAKUCV010004231">
    <property type="protein sequence ID" value="KAJ4836086.1"/>
    <property type="molecule type" value="Genomic_DNA"/>
</dbReference>
<dbReference type="InterPro" id="IPR036397">
    <property type="entry name" value="RNaseH_sf"/>
</dbReference>
<reference evidence="4" key="1">
    <citation type="submission" date="2022-02" db="EMBL/GenBank/DDBJ databases">
        <authorList>
            <person name="Henning P.M."/>
            <person name="McCubbin A.G."/>
            <person name="Shore J.S."/>
        </authorList>
    </citation>
    <scope>NUCLEOTIDE SEQUENCE</scope>
    <source>
        <strain evidence="4">F60SS</strain>
        <tissue evidence="4">Leaves</tissue>
    </source>
</reference>
<dbReference type="InterPro" id="IPR051132">
    <property type="entry name" value="3-5_Exonuclease_domain"/>
</dbReference>
<proteinExistence type="predicted"/>
<protein>
    <recommendedName>
        <fullName evidence="3">3'-5' exonuclease domain-containing protein</fullName>
    </recommendedName>
</protein>
<evidence type="ECO:0000256" key="1">
    <source>
        <dbReference type="ARBA" id="ARBA00022722"/>
    </source>
</evidence>
<evidence type="ECO:0000259" key="3">
    <source>
        <dbReference type="Pfam" id="PF01612"/>
    </source>
</evidence>
<keyword evidence="2" id="KW-0378">Hydrolase</keyword>
<keyword evidence="1" id="KW-0540">Nuclease</keyword>
<accession>A0A9Q0JB46</accession>
<dbReference type="PANTHER" id="PTHR13620:SF59">
    <property type="entry name" value="POLYNUCLEOTIDYL TRANSFERASE, RIBONUCLEASE H-LIKE SUPERFAMILY PROTEIN"/>
    <property type="match status" value="1"/>
</dbReference>
<dbReference type="InterPro" id="IPR012337">
    <property type="entry name" value="RNaseH-like_sf"/>
</dbReference>
<evidence type="ECO:0000256" key="2">
    <source>
        <dbReference type="ARBA" id="ARBA00022801"/>
    </source>
</evidence>
<dbReference type="PANTHER" id="PTHR13620">
    <property type="entry name" value="3-5 EXONUCLEASE"/>
    <property type="match status" value="1"/>
</dbReference>
<evidence type="ECO:0000313" key="5">
    <source>
        <dbReference type="Proteomes" id="UP001141552"/>
    </source>
</evidence>
<dbReference type="OrthoDB" id="10261556at2759"/>
<keyword evidence="5" id="KW-1185">Reference proteome</keyword>
<name>A0A9Q0JB46_9ROSI</name>
<dbReference type="InterPro" id="IPR002562">
    <property type="entry name" value="3'-5'_exonuclease_dom"/>
</dbReference>
<dbReference type="SUPFAM" id="SSF53098">
    <property type="entry name" value="Ribonuclease H-like"/>
    <property type="match status" value="1"/>
</dbReference>